<proteinExistence type="predicted"/>
<dbReference type="STRING" id="1505727.GA0061077_0627"/>
<dbReference type="InterPro" id="IPR036291">
    <property type="entry name" value="NAD(P)-bd_dom_sf"/>
</dbReference>
<dbReference type="Gene3D" id="3.40.50.720">
    <property type="entry name" value="NAD(P)-binding Rossmann-like Domain"/>
    <property type="match status" value="1"/>
</dbReference>
<name>A0A1C4H328_9BIFI</name>
<dbReference type="AlphaFoldDB" id="A0A1C4H328"/>
<sequence>MGGIPCRTRLWGLKCEEADMADGQRVVILGGHGKVALLTESKLKKAGFAIDAVIRNPSQADDVREAGANPVVFDMEHANVDSGEPVTPEQRVTSHGNVAAVIARVITAGVAKRKTVVFYDGDNLIDEVLV</sequence>
<organism evidence="1 2">
    <name type="scientific">Bifidobacterium commune</name>
    <dbReference type="NCBI Taxonomy" id="1505727"/>
    <lineage>
        <taxon>Bacteria</taxon>
        <taxon>Bacillati</taxon>
        <taxon>Actinomycetota</taxon>
        <taxon>Actinomycetes</taxon>
        <taxon>Bifidobacteriales</taxon>
        <taxon>Bifidobacteriaceae</taxon>
        <taxon>Bifidobacterium</taxon>
    </lineage>
</organism>
<accession>A0A1C4H328</accession>
<reference evidence="2" key="1">
    <citation type="submission" date="2016-08" db="EMBL/GenBank/DDBJ databases">
        <authorList>
            <person name="Varghese N."/>
            <person name="Submissions Spin"/>
        </authorList>
    </citation>
    <scope>NUCLEOTIDE SEQUENCE [LARGE SCALE GENOMIC DNA]</scope>
    <source>
        <strain evidence="2">R-52791</strain>
    </source>
</reference>
<keyword evidence="2" id="KW-1185">Reference proteome</keyword>
<dbReference type="EMBL" id="FMBL01000001">
    <property type="protein sequence ID" value="SCC79213.1"/>
    <property type="molecule type" value="Genomic_DNA"/>
</dbReference>
<dbReference type="Proteomes" id="UP000242610">
    <property type="component" value="Unassembled WGS sequence"/>
</dbReference>
<evidence type="ECO:0000313" key="2">
    <source>
        <dbReference type="Proteomes" id="UP000242610"/>
    </source>
</evidence>
<dbReference type="SUPFAM" id="SSF51735">
    <property type="entry name" value="NAD(P)-binding Rossmann-fold domains"/>
    <property type="match status" value="1"/>
</dbReference>
<evidence type="ECO:0000313" key="1">
    <source>
        <dbReference type="EMBL" id="SCC79213.1"/>
    </source>
</evidence>
<protein>
    <submittedName>
        <fullName evidence="1">NADH(P)-binding</fullName>
    </submittedName>
</protein>
<gene>
    <name evidence="1" type="ORF">GA0061077_0627</name>
</gene>